<dbReference type="InterPro" id="IPR038545">
    <property type="entry name" value="Znf_DBF_sf"/>
</dbReference>
<evidence type="ECO:0000256" key="3">
    <source>
        <dbReference type="ARBA" id="ARBA00022833"/>
    </source>
</evidence>
<dbReference type="CDD" id="cd00027">
    <property type="entry name" value="BRCT"/>
    <property type="match status" value="1"/>
</dbReference>
<proteinExistence type="predicted"/>
<accession>A0A2R6S6J5</accession>
<dbReference type="STRING" id="98765.A0A2R6S6J5"/>
<comment type="caution">
    <text evidence="7">The sequence shown here is derived from an EMBL/GenBank/DDBJ whole genome shotgun (WGS) entry which is preliminary data.</text>
</comment>
<dbReference type="Gene3D" id="6.10.250.3410">
    <property type="entry name" value="DBF zinc finger"/>
    <property type="match status" value="1"/>
</dbReference>
<feature type="region of interest" description="Disordered" evidence="5">
    <location>
        <begin position="1"/>
        <end position="70"/>
    </location>
</feature>
<feature type="compositionally biased region" description="Acidic residues" evidence="5">
    <location>
        <begin position="560"/>
        <end position="574"/>
    </location>
</feature>
<dbReference type="Gene3D" id="3.40.50.10190">
    <property type="entry name" value="BRCT domain"/>
    <property type="match status" value="1"/>
</dbReference>
<keyword evidence="3" id="KW-0862">Zinc</keyword>
<keyword evidence="2 4" id="KW-0863">Zinc-finger</keyword>
<dbReference type="InterPro" id="IPR051590">
    <property type="entry name" value="Replication_Regulatory_Kinase"/>
</dbReference>
<dbReference type="PANTHER" id="PTHR15375">
    <property type="entry name" value="ACTIVATOR OF S-PHASE KINASE-RELATED"/>
    <property type="match status" value="1"/>
</dbReference>
<dbReference type="OrthoDB" id="21380at2759"/>
<dbReference type="GO" id="GO:0031431">
    <property type="term" value="C:Dbf4-dependent protein kinase complex"/>
    <property type="evidence" value="ECO:0007669"/>
    <property type="project" value="TreeGrafter"/>
</dbReference>
<dbReference type="FunFam" id="6.10.250.3410:FF:000001">
    <property type="entry name" value="Protein DBF4 homolog A"/>
    <property type="match status" value="1"/>
</dbReference>
<dbReference type="PROSITE" id="PS51265">
    <property type="entry name" value="ZF_DBF4"/>
    <property type="match status" value="1"/>
</dbReference>
<organism evidence="7 8">
    <name type="scientific">Hermanssonia centrifuga</name>
    <dbReference type="NCBI Taxonomy" id="98765"/>
    <lineage>
        <taxon>Eukaryota</taxon>
        <taxon>Fungi</taxon>
        <taxon>Dikarya</taxon>
        <taxon>Basidiomycota</taxon>
        <taxon>Agaricomycotina</taxon>
        <taxon>Agaricomycetes</taxon>
        <taxon>Polyporales</taxon>
        <taxon>Meruliaceae</taxon>
        <taxon>Hermanssonia</taxon>
    </lineage>
</organism>
<sequence length="593" mass="67247">MQQTATPAPSWQTMRKVPPSKRARSPEPGGDAQGCSAKRPKAIAEPVAASTRDEQKRAEKDKKRVERDNEFREKYSKAFPLWVFYFDLDTLVPAMKDKLGRRVTQMGAHVEDFFSKEVTHFITAEADEKPANKENVLKARSTQNTAGPSLASPIKFKGRAVNEGPAGLIQKALALDMKIWSAEKLISVLDRSEPVSRVPVSTAITRLPAQSTNPSTASLTNLLRAERLNGNTERDPTQKRHDYVYFQKNSFFVLVEDMRQELATVIALEYPIARGRDGKERGHWPVLHCHPRARGPFVEYDEKEEKRREKIDRADHDREVERERRMARLRDYERRRKVEMQARRRTDLRRSVSMNNLRRRATFSGVGADGFYDMEAEYGGGDIEAPESANASGYLASGTYVAASGNSVGITSTTGTTSTAGLSFRNLQLPSALKDKLQNQVVTSRRVPVPLPVGKENSMGPPLSIPDRPQRILRKSRSTNTIRLPKREEGMKPGYCESCRVKFEDFKQHIYGKRHRKYATDDANFANLDSVLSRVQRRTMEEMREERGSWGISQPSPRDDPEDEDAMGEFEDDIMGVPADEIRWDEWVDVDGM</sequence>
<name>A0A2R6S6J5_9APHY</name>
<dbReference type="GO" id="GO:0043539">
    <property type="term" value="F:protein serine/threonine kinase activator activity"/>
    <property type="evidence" value="ECO:0007669"/>
    <property type="project" value="TreeGrafter"/>
</dbReference>
<feature type="compositionally biased region" description="Polar residues" evidence="5">
    <location>
        <begin position="1"/>
        <end position="13"/>
    </location>
</feature>
<feature type="domain" description="DBF4-type" evidence="6">
    <location>
        <begin position="489"/>
        <end position="538"/>
    </location>
</feature>
<dbReference type="GO" id="GO:1901987">
    <property type="term" value="P:regulation of cell cycle phase transition"/>
    <property type="evidence" value="ECO:0007669"/>
    <property type="project" value="TreeGrafter"/>
</dbReference>
<dbReference type="Proteomes" id="UP000186601">
    <property type="component" value="Unassembled WGS sequence"/>
</dbReference>
<dbReference type="Pfam" id="PF07535">
    <property type="entry name" value="zf-DBF"/>
    <property type="match status" value="1"/>
</dbReference>
<keyword evidence="1" id="KW-0479">Metal-binding</keyword>
<dbReference type="EMBL" id="MLYV02000029">
    <property type="protein sequence ID" value="PSS37863.1"/>
    <property type="molecule type" value="Genomic_DNA"/>
</dbReference>
<dbReference type="InterPro" id="IPR006572">
    <property type="entry name" value="Znf_DBF"/>
</dbReference>
<feature type="region of interest" description="Disordered" evidence="5">
    <location>
        <begin position="539"/>
        <end position="575"/>
    </location>
</feature>
<evidence type="ECO:0000256" key="4">
    <source>
        <dbReference type="PROSITE-ProRule" id="PRU00600"/>
    </source>
</evidence>
<dbReference type="InterPro" id="IPR013939">
    <property type="entry name" value="Regulatory_Dfp1/Him1"/>
</dbReference>
<dbReference type="SMART" id="SM00586">
    <property type="entry name" value="ZnF_DBF"/>
    <property type="match status" value="1"/>
</dbReference>
<evidence type="ECO:0000256" key="5">
    <source>
        <dbReference type="SAM" id="MobiDB-lite"/>
    </source>
</evidence>
<dbReference type="SUPFAM" id="SSF52113">
    <property type="entry name" value="BRCT domain"/>
    <property type="match status" value="1"/>
</dbReference>
<gene>
    <name evidence="7" type="ORF">PHLCEN_2v331</name>
</gene>
<evidence type="ECO:0000313" key="7">
    <source>
        <dbReference type="EMBL" id="PSS37863.1"/>
    </source>
</evidence>
<evidence type="ECO:0000259" key="6">
    <source>
        <dbReference type="PROSITE" id="PS51265"/>
    </source>
</evidence>
<keyword evidence="8" id="KW-1185">Reference proteome</keyword>
<feature type="compositionally biased region" description="Basic and acidic residues" evidence="5">
    <location>
        <begin position="539"/>
        <end position="548"/>
    </location>
</feature>
<dbReference type="GO" id="GO:0010571">
    <property type="term" value="P:positive regulation of nuclear cell cycle DNA replication"/>
    <property type="evidence" value="ECO:0007669"/>
    <property type="project" value="TreeGrafter"/>
</dbReference>
<dbReference type="Pfam" id="PF08630">
    <property type="entry name" value="Dfp1_Him1_M"/>
    <property type="match status" value="1"/>
</dbReference>
<dbReference type="GO" id="GO:0008270">
    <property type="term" value="F:zinc ion binding"/>
    <property type="evidence" value="ECO:0007669"/>
    <property type="project" value="UniProtKB-KW"/>
</dbReference>
<dbReference type="InterPro" id="IPR036420">
    <property type="entry name" value="BRCT_dom_sf"/>
</dbReference>
<reference evidence="7 8" key="1">
    <citation type="submission" date="2018-02" db="EMBL/GenBank/DDBJ databases">
        <title>Genome sequence of the basidiomycete white-rot fungus Phlebia centrifuga.</title>
        <authorList>
            <person name="Granchi Z."/>
            <person name="Peng M."/>
            <person name="de Vries R.P."/>
            <person name="Hilden K."/>
            <person name="Makela M.R."/>
            <person name="Grigoriev I."/>
            <person name="Riley R."/>
        </authorList>
    </citation>
    <scope>NUCLEOTIDE SEQUENCE [LARGE SCALE GENOMIC DNA]</scope>
    <source>
        <strain evidence="7 8">FBCC195</strain>
    </source>
</reference>
<protein>
    <recommendedName>
        <fullName evidence="6">DBF4-type domain-containing protein</fullName>
    </recommendedName>
</protein>
<dbReference type="AlphaFoldDB" id="A0A2R6S6J5"/>
<feature type="compositionally biased region" description="Basic and acidic residues" evidence="5">
    <location>
        <begin position="51"/>
        <end position="70"/>
    </location>
</feature>
<dbReference type="GO" id="GO:0003676">
    <property type="term" value="F:nucleic acid binding"/>
    <property type="evidence" value="ECO:0007669"/>
    <property type="project" value="InterPro"/>
</dbReference>
<evidence type="ECO:0000256" key="2">
    <source>
        <dbReference type="ARBA" id="ARBA00022771"/>
    </source>
</evidence>
<evidence type="ECO:0000313" key="8">
    <source>
        <dbReference type="Proteomes" id="UP000186601"/>
    </source>
</evidence>
<evidence type="ECO:0000256" key="1">
    <source>
        <dbReference type="ARBA" id="ARBA00022723"/>
    </source>
</evidence>
<dbReference type="PANTHER" id="PTHR15375:SF26">
    <property type="entry name" value="PROTEIN CHIFFON"/>
    <property type="match status" value="1"/>
</dbReference>